<dbReference type="STRING" id="599839.J4I2C0"/>
<dbReference type="HOGENOM" id="CLU_036316_0_1_1"/>
<evidence type="ECO:0000313" key="2">
    <source>
        <dbReference type="Proteomes" id="UP000006352"/>
    </source>
</evidence>
<proteinExistence type="predicted"/>
<dbReference type="GeneID" id="24100858"/>
<dbReference type="OrthoDB" id="2753739at2759"/>
<dbReference type="RefSeq" id="XP_012185230.1">
    <property type="nucleotide sequence ID" value="XM_012329840.1"/>
</dbReference>
<sequence>MLTSEPHIGSLVRQMLIVPHHGQGQVYGAFPFVLGEKLPQIEHLSLDLRRDYYPYVHPDFFQLLSGFSTVTSLDVHRIQFPSLNDFGLLICAFPRLTNLSCWMVSWTKKTYDAGTFKALDRRLSLRSLSLRDVRGMGEMVEWLLTVTSSLQLDTISLPTVSVRDVGPVGRLLDVVGASLRHLEIGIILRASPQLQTKAVTEWEGSVGTYPRLIRNTSLTSLQIDLQGTDSDKWASWASGLLLQTAPSCVSRITILIQIPSRPTKLKQSHCGSIDGVLSLPQFCNLRQVVFQYEDGTDAERLEWFRGALPTLFPLTCARNLVRLKQGGLLIV</sequence>
<evidence type="ECO:0000313" key="1">
    <source>
        <dbReference type="EMBL" id="CCM05947.1"/>
    </source>
</evidence>
<gene>
    <name evidence="1" type="ORF">FIBRA_08186</name>
</gene>
<dbReference type="AlphaFoldDB" id="J4I2C0"/>
<name>J4I2C0_9APHY</name>
<reference evidence="1 2" key="1">
    <citation type="journal article" date="2012" name="Appl. Environ. Microbiol.">
        <title>Short-read sequencing for genomic analysis of the brown rot fungus Fibroporia radiculosa.</title>
        <authorList>
            <person name="Tang J.D."/>
            <person name="Perkins A.D."/>
            <person name="Sonstegard T.S."/>
            <person name="Schroeder S.G."/>
            <person name="Burgess S.C."/>
            <person name="Diehl S.V."/>
        </authorList>
    </citation>
    <scope>NUCLEOTIDE SEQUENCE [LARGE SCALE GENOMIC DNA]</scope>
    <source>
        <strain evidence="1 2">TFFH 294</strain>
    </source>
</reference>
<dbReference type="Proteomes" id="UP000006352">
    <property type="component" value="Unassembled WGS sequence"/>
</dbReference>
<evidence type="ECO:0008006" key="3">
    <source>
        <dbReference type="Google" id="ProtNLM"/>
    </source>
</evidence>
<dbReference type="EMBL" id="HE797215">
    <property type="protein sequence ID" value="CCM05947.1"/>
    <property type="molecule type" value="Genomic_DNA"/>
</dbReference>
<dbReference type="InParanoid" id="J4I2C0"/>
<accession>J4I2C0</accession>
<keyword evidence="2" id="KW-1185">Reference proteome</keyword>
<protein>
    <recommendedName>
        <fullName evidence="3">F-box domain-containing protein</fullName>
    </recommendedName>
</protein>
<organism evidence="1 2">
    <name type="scientific">Fibroporia radiculosa</name>
    <dbReference type="NCBI Taxonomy" id="599839"/>
    <lineage>
        <taxon>Eukaryota</taxon>
        <taxon>Fungi</taxon>
        <taxon>Dikarya</taxon>
        <taxon>Basidiomycota</taxon>
        <taxon>Agaricomycotina</taxon>
        <taxon>Agaricomycetes</taxon>
        <taxon>Polyporales</taxon>
        <taxon>Fibroporiaceae</taxon>
        <taxon>Fibroporia</taxon>
    </lineage>
</organism>